<dbReference type="AlphaFoldDB" id="X1NXC5"/>
<organism evidence="1">
    <name type="scientific">marine sediment metagenome</name>
    <dbReference type="NCBI Taxonomy" id="412755"/>
    <lineage>
        <taxon>unclassified sequences</taxon>
        <taxon>metagenomes</taxon>
        <taxon>ecological metagenomes</taxon>
    </lineage>
</organism>
<feature type="non-terminal residue" evidence="1">
    <location>
        <position position="1"/>
    </location>
</feature>
<name>X1NXC5_9ZZZZ</name>
<gene>
    <name evidence="1" type="ORF">S06H3_51252</name>
</gene>
<sequence>PQLYNWYVEQEKIKIIKSNVESVENEIKSELISKHPVLIWSNADKIIKSLRIQNPITKEPQIRNGWSSLGDVVVYFDGEDTFTLDGIGPDGSMLHLNIVIKK</sequence>
<comment type="caution">
    <text evidence="1">The sequence shown here is derived from an EMBL/GenBank/DDBJ whole genome shotgun (WGS) entry which is preliminary data.</text>
</comment>
<evidence type="ECO:0000313" key="1">
    <source>
        <dbReference type="EMBL" id="GAI34866.1"/>
    </source>
</evidence>
<dbReference type="EMBL" id="BARV01032510">
    <property type="protein sequence ID" value="GAI34866.1"/>
    <property type="molecule type" value="Genomic_DNA"/>
</dbReference>
<proteinExistence type="predicted"/>
<reference evidence="1" key="1">
    <citation type="journal article" date="2014" name="Front. Microbiol.">
        <title>High frequency of phylogenetically diverse reductive dehalogenase-homologous genes in deep subseafloor sedimentary metagenomes.</title>
        <authorList>
            <person name="Kawai M."/>
            <person name="Futagami T."/>
            <person name="Toyoda A."/>
            <person name="Takaki Y."/>
            <person name="Nishi S."/>
            <person name="Hori S."/>
            <person name="Arai W."/>
            <person name="Tsubouchi T."/>
            <person name="Morono Y."/>
            <person name="Uchiyama I."/>
            <person name="Ito T."/>
            <person name="Fujiyama A."/>
            <person name="Inagaki F."/>
            <person name="Takami H."/>
        </authorList>
    </citation>
    <scope>NUCLEOTIDE SEQUENCE</scope>
    <source>
        <strain evidence="1">Expedition CK06-06</strain>
    </source>
</reference>
<accession>X1NXC5</accession>
<protein>
    <submittedName>
        <fullName evidence="1">Uncharacterized protein</fullName>
    </submittedName>
</protein>